<evidence type="ECO:0000256" key="2">
    <source>
        <dbReference type="ARBA" id="ARBA00022837"/>
    </source>
</evidence>
<keyword evidence="2" id="KW-0106">Calcium</keyword>
<comment type="caution">
    <text evidence="5">The sequence shown here is derived from an EMBL/GenBank/DDBJ whole genome shotgun (WGS) entry which is preliminary data.</text>
</comment>
<feature type="domain" description="EF-hand" evidence="4">
    <location>
        <begin position="153"/>
        <end position="188"/>
    </location>
</feature>
<dbReference type="PANTHER" id="PTHR23048:SF0">
    <property type="entry name" value="CALMODULIN LIKE 3"/>
    <property type="match status" value="1"/>
</dbReference>
<keyword evidence="6" id="KW-1185">Reference proteome</keyword>
<gene>
    <name evidence="5" type="ORF">DPMN_095770</name>
</gene>
<dbReference type="InterPro" id="IPR050230">
    <property type="entry name" value="CALM/Myosin/TropC-like"/>
</dbReference>
<dbReference type="PANTHER" id="PTHR23048">
    <property type="entry name" value="MYOSIN LIGHT CHAIN 1, 3"/>
    <property type="match status" value="1"/>
</dbReference>
<dbReference type="PROSITE" id="PS50222">
    <property type="entry name" value="EF_HAND_2"/>
    <property type="match status" value="3"/>
</dbReference>
<dbReference type="CDD" id="cd00051">
    <property type="entry name" value="EFh"/>
    <property type="match status" value="1"/>
</dbReference>
<protein>
    <recommendedName>
        <fullName evidence="4">EF-hand domain-containing protein</fullName>
    </recommendedName>
</protein>
<dbReference type="GO" id="GO:0016460">
    <property type="term" value="C:myosin II complex"/>
    <property type="evidence" value="ECO:0007669"/>
    <property type="project" value="TreeGrafter"/>
</dbReference>
<feature type="domain" description="EF-hand" evidence="4">
    <location>
        <begin position="190"/>
        <end position="225"/>
    </location>
</feature>
<reference evidence="5" key="2">
    <citation type="submission" date="2020-11" db="EMBL/GenBank/DDBJ databases">
        <authorList>
            <person name="McCartney M.A."/>
            <person name="Auch B."/>
            <person name="Kono T."/>
            <person name="Mallez S."/>
            <person name="Becker A."/>
            <person name="Gohl D.M."/>
            <person name="Silverstein K.A.T."/>
            <person name="Koren S."/>
            <person name="Bechman K.B."/>
            <person name="Herman A."/>
            <person name="Abrahante J.E."/>
            <person name="Garbe J."/>
        </authorList>
    </citation>
    <scope>NUCLEOTIDE SEQUENCE</scope>
    <source>
        <strain evidence="5">Duluth1</strain>
        <tissue evidence="5">Whole animal</tissue>
    </source>
</reference>
<dbReference type="InterPro" id="IPR018247">
    <property type="entry name" value="EF_Hand_1_Ca_BS"/>
</dbReference>
<accession>A0A9D4R459</accession>
<dbReference type="Proteomes" id="UP000828390">
    <property type="component" value="Unassembled WGS sequence"/>
</dbReference>
<dbReference type="SMART" id="SM00054">
    <property type="entry name" value="EFh"/>
    <property type="match status" value="3"/>
</dbReference>
<reference evidence="5" key="1">
    <citation type="journal article" date="2019" name="bioRxiv">
        <title>The Genome of the Zebra Mussel, Dreissena polymorpha: A Resource for Invasive Species Research.</title>
        <authorList>
            <person name="McCartney M.A."/>
            <person name="Auch B."/>
            <person name="Kono T."/>
            <person name="Mallez S."/>
            <person name="Zhang Y."/>
            <person name="Obille A."/>
            <person name="Becker A."/>
            <person name="Abrahante J.E."/>
            <person name="Garbe J."/>
            <person name="Badalamenti J.P."/>
            <person name="Herman A."/>
            <person name="Mangelson H."/>
            <person name="Liachko I."/>
            <person name="Sullivan S."/>
            <person name="Sone E.D."/>
            <person name="Koren S."/>
            <person name="Silverstein K.A.T."/>
            <person name="Beckman K.B."/>
            <person name="Gohl D.M."/>
        </authorList>
    </citation>
    <scope>NUCLEOTIDE SEQUENCE</scope>
    <source>
        <strain evidence="5">Duluth1</strain>
        <tissue evidence="5">Whole animal</tissue>
    </source>
</reference>
<proteinExistence type="predicted"/>
<dbReference type="EMBL" id="JAIWYP010000003">
    <property type="protein sequence ID" value="KAH3853247.1"/>
    <property type="molecule type" value="Genomic_DNA"/>
</dbReference>
<evidence type="ECO:0000313" key="6">
    <source>
        <dbReference type="Proteomes" id="UP000828390"/>
    </source>
</evidence>
<dbReference type="GO" id="GO:0005509">
    <property type="term" value="F:calcium ion binding"/>
    <property type="evidence" value="ECO:0007669"/>
    <property type="project" value="InterPro"/>
</dbReference>
<dbReference type="PROSITE" id="PS00018">
    <property type="entry name" value="EF_HAND_1"/>
    <property type="match status" value="1"/>
</dbReference>
<name>A0A9D4R459_DREPO</name>
<organism evidence="5 6">
    <name type="scientific">Dreissena polymorpha</name>
    <name type="common">Zebra mussel</name>
    <name type="synonym">Mytilus polymorpha</name>
    <dbReference type="NCBI Taxonomy" id="45954"/>
    <lineage>
        <taxon>Eukaryota</taxon>
        <taxon>Metazoa</taxon>
        <taxon>Spiralia</taxon>
        <taxon>Lophotrochozoa</taxon>
        <taxon>Mollusca</taxon>
        <taxon>Bivalvia</taxon>
        <taxon>Autobranchia</taxon>
        <taxon>Heteroconchia</taxon>
        <taxon>Euheterodonta</taxon>
        <taxon>Imparidentia</taxon>
        <taxon>Neoheterodontei</taxon>
        <taxon>Myida</taxon>
        <taxon>Dreissenoidea</taxon>
        <taxon>Dreissenidae</taxon>
        <taxon>Dreissena</taxon>
    </lineage>
</organism>
<dbReference type="Pfam" id="PF13499">
    <property type="entry name" value="EF-hand_7"/>
    <property type="match status" value="2"/>
</dbReference>
<feature type="signal peptide" evidence="3">
    <location>
        <begin position="1"/>
        <end position="20"/>
    </location>
</feature>
<dbReference type="Gene3D" id="1.10.238.10">
    <property type="entry name" value="EF-hand"/>
    <property type="match status" value="2"/>
</dbReference>
<evidence type="ECO:0000256" key="1">
    <source>
        <dbReference type="ARBA" id="ARBA00022737"/>
    </source>
</evidence>
<dbReference type="InterPro" id="IPR011992">
    <property type="entry name" value="EF-hand-dom_pair"/>
</dbReference>
<keyword evidence="3" id="KW-0732">Signal</keyword>
<evidence type="ECO:0000256" key="3">
    <source>
        <dbReference type="SAM" id="SignalP"/>
    </source>
</evidence>
<dbReference type="InterPro" id="IPR002048">
    <property type="entry name" value="EF_hand_dom"/>
</dbReference>
<evidence type="ECO:0000259" key="4">
    <source>
        <dbReference type="PROSITE" id="PS50222"/>
    </source>
</evidence>
<dbReference type="AlphaFoldDB" id="A0A9D4R459"/>
<dbReference type="FunFam" id="1.10.238.10:FF:000527">
    <property type="entry name" value="Calmodulin-3"/>
    <property type="match status" value="1"/>
</dbReference>
<evidence type="ECO:0000313" key="5">
    <source>
        <dbReference type="EMBL" id="KAH3853247.1"/>
    </source>
</evidence>
<sequence length="257" mass="29008">MKTLLVVVMIVMGWSSLISARHVPTEACVDRHIWIADGSVECSALEIVGPNVWGVNKNPDYWCNSYPLTNCCATCKRLKESRNIKVPDDTQGIADEIHGTNMSMYEVSTDDFHLTEEQVQDFREAFGLFDREGKGSINVDDLKTVLRSLGKNPSDEELHDMIREVDDDESGTIEFPEFLTMMIRKVKAPDSQEELINAFRVFDHANNGFISIHHLRHVLTDLGEKLNATEISELCRVADPKGNGQVNYVEFVKNMST</sequence>
<dbReference type="SUPFAM" id="SSF47473">
    <property type="entry name" value="EF-hand"/>
    <property type="match status" value="1"/>
</dbReference>
<keyword evidence="1" id="KW-0677">Repeat</keyword>
<feature type="domain" description="EF-hand" evidence="4">
    <location>
        <begin position="117"/>
        <end position="152"/>
    </location>
</feature>
<feature type="chain" id="PRO_5039724961" description="EF-hand domain-containing protein" evidence="3">
    <location>
        <begin position="21"/>
        <end position="257"/>
    </location>
</feature>